<evidence type="ECO:0000256" key="9">
    <source>
        <dbReference type="ARBA" id="ARBA00022882"/>
    </source>
</evidence>
<keyword evidence="3" id="KW-1003">Cell membrane</keyword>
<keyword evidence="2" id="KW-0813">Transport</keyword>
<feature type="transmembrane region" description="Helical" evidence="17">
    <location>
        <begin position="580"/>
        <end position="598"/>
    </location>
</feature>
<protein>
    <recommendedName>
        <fullName evidence="16">Calcium-channel protein CCH1</fullName>
    </recommendedName>
</protein>
<dbReference type="InterPro" id="IPR002048">
    <property type="entry name" value="EF_hand_dom"/>
</dbReference>
<dbReference type="Pfam" id="PF00520">
    <property type="entry name" value="Ion_trans"/>
    <property type="match status" value="2"/>
</dbReference>
<comment type="similarity">
    <text evidence="15">Belongs to the calcium channel alpha-1 subunit (TC 1.A.1.11) family.</text>
</comment>
<evidence type="ECO:0000256" key="10">
    <source>
        <dbReference type="ARBA" id="ARBA00022989"/>
    </source>
</evidence>
<evidence type="ECO:0000259" key="18">
    <source>
        <dbReference type="PROSITE" id="PS50222"/>
    </source>
</evidence>
<dbReference type="EMBL" id="AGUE01000140">
    <property type="protein sequence ID" value="EHK98653.1"/>
    <property type="molecule type" value="Genomic_DNA"/>
</dbReference>
<comment type="caution">
    <text evidence="19">The sequence shown here is derived from an EMBL/GenBank/DDBJ whole genome shotgun (WGS) entry which is preliminary data.</text>
</comment>
<keyword evidence="8" id="KW-0106">Calcium</keyword>
<keyword evidence="9" id="KW-0851">Voltage-gated channel</keyword>
<evidence type="ECO:0000256" key="1">
    <source>
        <dbReference type="ARBA" id="ARBA00004651"/>
    </source>
</evidence>
<evidence type="ECO:0000256" key="16">
    <source>
        <dbReference type="ARBA" id="ARBA00067459"/>
    </source>
</evidence>
<keyword evidence="14" id="KW-0407">Ion channel</keyword>
<dbReference type="AlphaFoldDB" id="H0ES61"/>
<reference evidence="19 20" key="1">
    <citation type="journal article" date="2012" name="Eukaryot. Cell">
        <title>Genome sequence of the fungus Glarea lozoyensis: the first genome sequence of a species from the Helotiaceae family.</title>
        <authorList>
            <person name="Youssar L."/>
            <person name="Gruening B.A."/>
            <person name="Erxleben A."/>
            <person name="Guenther S."/>
            <person name="Huettel W."/>
        </authorList>
    </citation>
    <scope>NUCLEOTIDE SEQUENCE [LARGE SCALE GENOMIC DNA]</scope>
    <source>
        <strain evidence="20">ATCC 74030 / MF5533</strain>
    </source>
</reference>
<evidence type="ECO:0000256" key="3">
    <source>
        <dbReference type="ARBA" id="ARBA00022475"/>
    </source>
</evidence>
<feature type="transmembrane region" description="Helical" evidence="17">
    <location>
        <begin position="467"/>
        <end position="489"/>
    </location>
</feature>
<dbReference type="PROSITE" id="PS50222">
    <property type="entry name" value="EF_HAND_2"/>
    <property type="match status" value="1"/>
</dbReference>
<dbReference type="InterPro" id="IPR050599">
    <property type="entry name" value="VDCC_alpha-1_subunit"/>
</dbReference>
<dbReference type="HOGENOM" id="CLU_000443_3_0_1"/>
<sequence length="854" mass="96557">MVHSCKFHLVIQENFDVSEDEKRMYQVKAFLNRKELGGGTSNLSLSAIFRFGKARSTKDPLDYGPATMEMLLKDAVVKDFLDDEIRAAEQTTPALNTQPTEPVIITPGLITRLRARFKRGIFNSEPNPFYSNIEFSTRTDETTDARTLAKEAVSATSQRKKAQREYLARHPTYNNVLFILAPTNPIRRFCQRIVGPGRGMERFDGVEPNRAVWYAFSAFIYAAIVAMVLLACVTTPLYQKEYFDQHRFSVQNWFVWVDMSFAIVFSVEALIKIIADGLFFTPNAYFRSSWGMIDGIVLITFWINVITSLMDDGEVSRAVGAFKALRALRLLNVSDSARETFHSLIVVGGAKFFSAAFVTFSLLIPFAIYGVNLFSGQLVACNDNGSGITQVADCFGEYGSTPFSGNWPMIAPRVASNNWFDFDDFPSSLFILFQIVSQEGWVDVMWSAESIVGRGLQPIILHSQGNAVFFVIFNLLATVFVLTLFISVFMRNYTEQTGVAFLTADQRSWLELRKLLKQVSPSKRPSSTLGRGWKDWCYKRAVRKHGKWQRAMTLVLVFHLILLLIEYYPEPRPWDRARNYIFLVFTVFYMSNIVVRIVGLTASLTNIGNLLATWFVFFIVFAIAMTQTFGLTRFGPEESGNLNFRSVPKALILLFRMSAGEGWNQIMEDFAGIEPPLCNRNESFFQSDCGSANWARALFISWNILSIGLGKVSREEIRRFKQAWATLDPEGTGYITKEQFPRLLGELSGVFEMRIYSHENSVRGILEDIQAQGTSGRISALATGGGSSSGVNLKLLNKRLAQIDPEEVRRARQRYNLFFEEVMVSADVDRGISFTTVLMILAHYNVISDNKSLK</sequence>
<evidence type="ECO:0000256" key="12">
    <source>
        <dbReference type="ARBA" id="ARBA00023136"/>
    </source>
</evidence>
<evidence type="ECO:0000256" key="4">
    <source>
        <dbReference type="ARBA" id="ARBA00022553"/>
    </source>
</evidence>
<feature type="transmembrane region" description="Helical" evidence="17">
    <location>
        <begin position="253"/>
        <end position="275"/>
    </location>
</feature>
<dbReference type="InterPro" id="IPR005821">
    <property type="entry name" value="Ion_trans_dom"/>
</dbReference>
<dbReference type="GO" id="GO:0005891">
    <property type="term" value="C:voltage-gated calcium channel complex"/>
    <property type="evidence" value="ECO:0007669"/>
    <property type="project" value="TreeGrafter"/>
</dbReference>
<keyword evidence="5" id="KW-0109">Calcium transport</keyword>
<dbReference type="PANTHER" id="PTHR45628:SF7">
    <property type="entry name" value="VOLTAGE-DEPENDENT CALCIUM CHANNEL TYPE A SUBUNIT ALPHA-1"/>
    <property type="match status" value="1"/>
</dbReference>
<evidence type="ECO:0000256" key="17">
    <source>
        <dbReference type="SAM" id="Phobius"/>
    </source>
</evidence>
<dbReference type="OrthoDB" id="416585at2759"/>
<dbReference type="Gene3D" id="1.10.238.10">
    <property type="entry name" value="EF-hand"/>
    <property type="match status" value="1"/>
</dbReference>
<dbReference type="GO" id="GO:0098703">
    <property type="term" value="P:calcium ion import across plasma membrane"/>
    <property type="evidence" value="ECO:0007669"/>
    <property type="project" value="TreeGrafter"/>
</dbReference>
<comment type="subcellular location">
    <subcellularLocation>
        <location evidence="1">Cell membrane</location>
        <topology evidence="1">Multi-pass membrane protein</topology>
    </subcellularLocation>
</comment>
<gene>
    <name evidence="19" type="ORF">M7I_5538</name>
</gene>
<evidence type="ECO:0000256" key="15">
    <source>
        <dbReference type="ARBA" id="ARBA00061395"/>
    </source>
</evidence>
<dbReference type="Gene3D" id="1.10.287.70">
    <property type="match status" value="2"/>
</dbReference>
<feature type="transmembrane region" description="Helical" evidence="17">
    <location>
        <begin position="211"/>
        <end position="233"/>
    </location>
</feature>
<evidence type="ECO:0000256" key="11">
    <source>
        <dbReference type="ARBA" id="ARBA00023065"/>
    </source>
</evidence>
<evidence type="ECO:0000256" key="13">
    <source>
        <dbReference type="ARBA" id="ARBA00023180"/>
    </source>
</evidence>
<feature type="transmembrane region" description="Helical" evidence="17">
    <location>
        <begin position="548"/>
        <end position="568"/>
    </location>
</feature>
<evidence type="ECO:0000313" key="20">
    <source>
        <dbReference type="Proteomes" id="UP000005446"/>
    </source>
</evidence>
<proteinExistence type="inferred from homology"/>
<dbReference type="GO" id="GO:0005509">
    <property type="term" value="F:calcium ion binding"/>
    <property type="evidence" value="ECO:0007669"/>
    <property type="project" value="InterPro"/>
</dbReference>
<evidence type="ECO:0000256" key="14">
    <source>
        <dbReference type="ARBA" id="ARBA00023303"/>
    </source>
</evidence>
<keyword evidence="13" id="KW-0325">Glycoprotein</keyword>
<feature type="transmembrane region" description="Helical" evidence="17">
    <location>
        <begin position="610"/>
        <end position="629"/>
    </location>
</feature>
<name>H0ES61_GLAL7</name>
<evidence type="ECO:0000256" key="5">
    <source>
        <dbReference type="ARBA" id="ARBA00022568"/>
    </source>
</evidence>
<feature type="transmembrane region" description="Helical" evidence="17">
    <location>
        <begin position="344"/>
        <end position="368"/>
    </location>
</feature>
<dbReference type="FunFam" id="1.20.120.350:FF:000063">
    <property type="entry name" value="Calcium channel subunit Cch1"/>
    <property type="match status" value="1"/>
</dbReference>
<evidence type="ECO:0000256" key="2">
    <source>
        <dbReference type="ARBA" id="ARBA00022448"/>
    </source>
</evidence>
<evidence type="ECO:0000256" key="7">
    <source>
        <dbReference type="ARBA" id="ARBA00022692"/>
    </source>
</evidence>
<organism evidence="19 20">
    <name type="scientific">Glarea lozoyensis (strain ATCC 74030 / MF5533)</name>
    <dbReference type="NCBI Taxonomy" id="1104152"/>
    <lineage>
        <taxon>Eukaryota</taxon>
        <taxon>Fungi</taxon>
        <taxon>Dikarya</taxon>
        <taxon>Ascomycota</taxon>
        <taxon>Pezizomycotina</taxon>
        <taxon>Leotiomycetes</taxon>
        <taxon>Helotiales</taxon>
        <taxon>Helotiaceae</taxon>
        <taxon>Glarea</taxon>
    </lineage>
</organism>
<dbReference type="PANTHER" id="PTHR45628">
    <property type="entry name" value="VOLTAGE-DEPENDENT CALCIUM CHANNEL TYPE A SUBUNIT ALPHA-1"/>
    <property type="match status" value="1"/>
</dbReference>
<keyword evidence="10 17" id="KW-1133">Transmembrane helix</keyword>
<dbReference type="InParanoid" id="H0ES61"/>
<dbReference type="SUPFAM" id="SSF81324">
    <property type="entry name" value="Voltage-gated potassium channels"/>
    <property type="match status" value="1"/>
</dbReference>
<evidence type="ECO:0000256" key="8">
    <source>
        <dbReference type="ARBA" id="ARBA00022837"/>
    </source>
</evidence>
<keyword evidence="11" id="KW-0406">Ion transport</keyword>
<dbReference type="FunFam" id="1.10.287.70:FF:000093">
    <property type="entry name" value="Calcium channel subunit Cch1"/>
    <property type="match status" value="1"/>
</dbReference>
<keyword evidence="6" id="KW-0107">Calcium channel</keyword>
<keyword evidence="7 17" id="KW-0812">Transmembrane</keyword>
<dbReference type="SUPFAM" id="SSF47473">
    <property type="entry name" value="EF-hand"/>
    <property type="match status" value="1"/>
</dbReference>
<keyword evidence="20" id="KW-1185">Reference proteome</keyword>
<feature type="domain" description="EF-hand" evidence="18">
    <location>
        <begin position="715"/>
        <end position="750"/>
    </location>
</feature>
<dbReference type="Proteomes" id="UP000005446">
    <property type="component" value="Unassembled WGS sequence"/>
</dbReference>
<keyword evidence="12 17" id="KW-0472">Membrane</keyword>
<dbReference type="InterPro" id="IPR027359">
    <property type="entry name" value="Volt_channel_dom_sf"/>
</dbReference>
<dbReference type="GO" id="GO:0008331">
    <property type="term" value="F:high voltage-gated calcium channel activity"/>
    <property type="evidence" value="ECO:0007669"/>
    <property type="project" value="TreeGrafter"/>
</dbReference>
<dbReference type="InterPro" id="IPR011992">
    <property type="entry name" value="EF-hand-dom_pair"/>
</dbReference>
<accession>H0ES61</accession>
<feature type="transmembrane region" description="Helical" evidence="17">
    <location>
        <begin position="287"/>
        <end position="307"/>
    </location>
</feature>
<evidence type="ECO:0000313" key="19">
    <source>
        <dbReference type="EMBL" id="EHK98653.1"/>
    </source>
</evidence>
<dbReference type="Gene3D" id="1.20.120.350">
    <property type="entry name" value="Voltage-gated potassium channels. Chain C"/>
    <property type="match status" value="1"/>
</dbReference>
<evidence type="ECO:0000256" key="6">
    <source>
        <dbReference type="ARBA" id="ARBA00022673"/>
    </source>
</evidence>
<keyword evidence="4" id="KW-0597">Phosphoprotein</keyword>